<keyword evidence="4" id="KW-1185">Reference proteome</keyword>
<organism evidence="3 4">
    <name type="scientific">Chitinimonas prasina</name>
    <dbReference type="NCBI Taxonomy" id="1434937"/>
    <lineage>
        <taxon>Bacteria</taxon>
        <taxon>Pseudomonadati</taxon>
        <taxon>Pseudomonadota</taxon>
        <taxon>Betaproteobacteria</taxon>
        <taxon>Neisseriales</taxon>
        <taxon>Chitinibacteraceae</taxon>
        <taxon>Chitinimonas</taxon>
    </lineage>
</organism>
<dbReference type="InterPro" id="IPR027417">
    <property type="entry name" value="P-loop_NTPase"/>
</dbReference>
<evidence type="ECO:0000259" key="2">
    <source>
        <dbReference type="Pfam" id="PF17289"/>
    </source>
</evidence>
<proteinExistence type="inferred from homology"/>
<dbReference type="InterPro" id="IPR044265">
    <property type="entry name" value="Terminase_large_su_BPP22"/>
</dbReference>
<comment type="caution">
    <text evidence="3">The sequence shown here is derived from an EMBL/GenBank/DDBJ whole genome shotgun (WGS) entry which is preliminary data.</text>
</comment>
<evidence type="ECO:0000313" key="4">
    <source>
        <dbReference type="Proteomes" id="UP001156706"/>
    </source>
</evidence>
<dbReference type="Pfam" id="PF03237">
    <property type="entry name" value="Terminase_6N"/>
    <property type="match status" value="1"/>
</dbReference>
<dbReference type="Proteomes" id="UP001156706">
    <property type="component" value="Unassembled WGS sequence"/>
</dbReference>
<dbReference type="EMBL" id="BSOG01000003">
    <property type="protein sequence ID" value="GLR13991.1"/>
    <property type="molecule type" value="Genomic_DNA"/>
</dbReference>
<keyword evidence="1" id="KW-1188">Viral release from host cell</keyword>
<name>A0ABQ5YHE1_9NEIS</name>
<reference evidence="4" key="1">
    <citation type="journal article" date="2019" name="Int. J. Syst. Evol. Microbiol.">
        <title>The Global Catalogue of Microorganisms (GCM) 10K type strain sequencing project: providing services to taxonomists for standard genome sequencing and annotation.</title>
        <authorList>
            <consortium name="The Broad Institute Genomics Platform"/>
            <consortium name="The Broad Institute Genome Sequencing Center for Infectious Disease"/>
            <person name="Wu L."/>
            <person name="Ma J."/>
        </authorList>
    </citation>
    <scope>NUCLEOTIDE SEQUENCE [LARGE SCALE GENOMIC DNA]</scope>
    <source>
        <strain evidence="4">NBRC 110044</strain>
    </source>
</reference>
<dbReference type="Gene3D" id="3.40.50.300">
    <property type="entry name" value="P-loop containing nucleotide triphosphate hydrolases"/>
    <property type="match status" value="1"/>
</dbReference>
<evidence type="ECO:0000313" key="3">
    <source>
        <dbReference type="EMBL" id="GLR13991.1"/>
    </source>
</evidence>
<dbReference type="Gene3D" id="3.30.420.280">
    <property type="match status" value="1"/>
</dbReference>
<sequence>MLRLLDERGRRLRENRLLVYRPYRKQQQFHAASAVFRERLLRAGNQNGKTFCCGAELAFHLTGMYPDWWQGRRWDRPILAWAASETGESTRDNPQRALLGLVGELGTGAVPRDRLGDYGMATGVSNLFDFIKVRHATGSWSTLRFKNYAQGRRKWQGPPVDFVWFDEEPPADIYDEGLARTIATRGCVAMTFTPLQGMSEVVRRFLVTPTADRHDTNMTIDDAEHIPAEERARIIASFPAHEREARASGVPTLGSGRIFPVAESSLAVPAFAIPVHWPRLVGIDFGWDHPFAAVWLAWDRDSDTVYVTDCYREREVTPVVHAAAIKPRGAWIPLAWPHDGLNSEKGSGEPLAQQYRRQGLRLLPERATFEDGSNSVEAGLMLMLEWMQTGRFKVFDHLADWFEEFRLYHRKDGQVVKEADDLMSATRYAVMMRRAAQVKPRAAEVVVDERVGDTYAGY</sequence>
<feature type="domain" description="Terminase large subunit gp17-like C-terminal" evidence="2">
    <location>
        <begin position="281"/>
        <end position="432"/>
    </location>
</feature>
<accession>A0ABQ5YHE1</accession>
<gene>
    <name evidence="3" type="ORF">GCM10007907_27810</name>
</gene>
<evidence type="ECO:0000256" key="1">
    <source>
        <dbReference type="ARBA" id="ARBA00022612"/>
    </source>
</evidence>
<protein>
    <submittedName>
        <fullName evidence="3">DNA packaging protein</fullName>
    </submittedName>
</protein>
<dbReference type="InterPro" id="IPR035421">
    <property type="entry name" value="Terminase_6C"/>
</dbReference>
<dbReference type="Pfam" id="PF17289">
    <property type="entry name" value="Terminase_6C"/>
    <property type="match status" value="1"/>
</dbReference>
<dbReference type="HAMAP" id="MF_04148">
    <property type="entry name" value="TERL_BPP22"/>
    <property type="match status" value="1"/>
</dbReference>